<proteinExistence type="predicted"/>
<keyword evidence="1" id="KW-0812">Transmembrane</keyword>
<feature type="transmembrane region" description="Helical" evidence="1">
    <location>
        <begin position="57"/>
        <end position="78"/>
    </location>
</feature>
<accession>A0A6C0AG32</accession>
<protein>
    <submittedName>
        <fullName evidence="2">Uncharacterized protein</fullName>
    </submittedName>
</protein>
<name>A0A6C0AG32_9ZZZZ</name>
<keyword evidence="1" id="KW-0472">Membrane</keyword>
<reference evidence="2" key="1">
    <citation type="journal article" date="2020" name="Nature">
        <title>Giant virus diversity and host interactions through global metagenomics.</title>
        <authorList>
            <person name="Schulz F."/>
            <person name="Roux S."/>
            <person name="Paez-Espino D."/>
            <person name="Jungbluth S."/>
            <person name="Walsh D.A."/>
            <person name="Denef V.J."/>
            <person name="McMahon K.D."/>
            <person name="Konstantinidis K.T."/>
            <person name="Eloe-Fadrosh E.A."/>
            <person name="Kyrpides N.C."/>
            <person name="Woyke T."/>
        </authorList>
    </citation>
    <scope>NUCLEOTIDE SEQUENCE</scope>
    <source>
        <strain evidence="2">GVMAG-S-1021933-23</strain>
    </source>
</reference>
<dbReference type="EMBL" id="MN740596">
    <property type="protein sequence ID" value="QHS78301.1"/>
    <property type="molecule type" value="Genomic_DNA"/>
</dbReference>
<organism evidence="2">
    <name type="scientific">viral metagenome</name>
    <dbReference type="NCBI Taxonomy" id="1070528"/>
    <lineage>
        <taxon>unclassified sequences</taxon>
        <taxon>metagenomes</taxon>
        <taxon>organismal metagenomes</taxon>
    </lineage>
</organism>
<sequence length="126" mass="14290">MSRRMSTNLSDFKVVDNSVTLKTDTSEVTKNSVTNTVTTNKENFKTYKEKLSWQIQVLIIIVLFIISVSFIWICFYTANPYFTKELALGETEPAEDAEPDALKCMIWSLIIGFVFVVIVACIMACL</sequence>
<evidence type="ECO:0000256" key="1">
    <source>
        <dbReference type="SAM" id="Phobius"/>
    </source>
</evidence>
<feature type="transmembrane region" description="Helical" evidence="1">
    <location>
        <begin position="105"/>
        <end position="125"/>
    </location>
</feature>
<dbReference type="AlphaFoldDB" id="A0A6C0AG32"/>
<keyword evidence="1" id="KW-1133">Transmembrane helix</keyword>
<evidence type="ECO:0000313" key="2">
    <source>
        <dbReference type="EMBL" id="QHS78301.1"/>
    </source>
</evidence>